<accession>A0A1M6CAI7</accession>
<evidence type="ECO:0000313" key="2">
    <source>
        <dbReference type="Proteomes" id="UP000184192"/>
    </source>
</evidence>
<protein>
    <recommendedName>
        <fullName evidence="3">ATP-binding protein</fullName>
    </recommendedName>
</protein>
<dbReference type="eggNOG" id="COG1672">
    <property type="taxonomic scope" value="Bacteria"/>
</dbReference>
<dbReference type="EMBL" id="FQZN01000004">
    <property type="protein sequence ID" value="SHI57903.1"/>
    <property type="molecule type" value="Genomic_DNA"/>
</dbReference>
<dbReference type="SUPFAM" id="SSF52540">
    <property type="entry name" value="P-loop containing nucleoside triphosphate hydrolases"/>
    <property type="match status" value="1"/>
</dbReference>
<gene>
    <name evidence="1" type="ORF">SAMN05444350_10445</name>
</gene>
<evidence type="ECO:0008006" key="3">
    <source>
        <dbReference type="Google" id="ProtNLM"/>
    </source>
</evidence>
<dbReference type="Proteomes" id="UP000184192">
    <property type="component" value="Unassembled WGS sequence"/>
</dbReference>
<keyword evidence="2" id="KW-1185">Reference proteome</keyword>
<evidence type="ECO:0000313" key="1">
    <source>
        <dbReference type="EMBL" id="SHI57903.1"/>
    </source>
</evidence>
<dbReference type="PANTHER" id="PTHR34301">
    <property type="entry name" value="DNA-BINDING PROTEIN-RELATED"/>
    <property type="match status" value="1"/>
</dbReference>
<sequence>MIATLWQSLFGNAFLYSYLCRTTNFRRSDMNNPFVTNGYVSPKFFCDRETETKDITTLLLNGNNIALISPRRYGKTDLIRHCFSQPEVAEHYYTFIVDIYATRSLRDFVNKFGKVILDALKPRGRKVWENFVNAIASLQAGITYDIGGVPSWNIGLGDITNPAASLDEIFHYLQHADRPCLIAIDEFQQIGKYPEDTIEATLRTYVQYCSNARFVFSGSQRHLMGTIFTSPSRPFYQSVTIMNLPPIPLEKYTEFAIRHFREHKKVLLPEVVNVLYDRFRGGTFYLQKIMNILFLKTPEGATCGMEMIEDAINYIVNFTADTYAELLYQLPEKQKQVLIAINREGQARNVVSGAFSKRHGLVSPSSVRSALAGLLDKDFITKERDSYQVYDLFFSIWLSKEEH</sequence>
<dbReference type="PANTHER" id="PTHR34301:SF8">
    <property type="entry name" value="ATPASE DOMAIN-CONTAINING PROTEIN"/>
    <property type="match status" value="1"/>
</dbReference>
<dbReference type="Gene3D" id="3.40.50.300">
    <property type="entry name" value="P-loop containing nucleotide triphosphate hydrolases"/>
    <property type="match status" value="1"/>
</dbReference>
<proteinExistence type="predicted"/>
<reference evidence="2" key="1">
    <citation type="submission" date="2016-11" db="EMBL/GenBank/DDBJ databases">
        <authorList>
            <person name="Varghese N."/>
            <person name="Submissions S."/>
        </authorList>
    </citation>
    <scope>NUCLEOTIDE SEQUENCE [LARGE SCALE GENOMIC DNA]</scope>
    <source>
        <strain evidence="2">DSM 26884</strain>
    </source>
</reference>
<dbReference type="AlphaFoldDB" id="A0A1M6CAI7"/>
<organism evidence="1 2">
    <name type="scientific">Bacteroides stercorirosoris</name>
    <dbReference type="NCBI Taxonomy" id="871324"/>
    <lineage>
        <taxon>Bacteria</taxon>
        <taxon>Pseudomonadati</taxon>
        <taxon>Bacteroidota</taxon>
        <taxon>Bacteroidia</taxon>
        <taxon>Bacteroidales</taxon>
        <taxon>Bacteroidaceae</taxon>
        <taxon>Bacteroides</taxon>
    </lineage>
</organism>
<dbReference type="InterPro" id="IPR027417">
    <property type="entry name" value="P-loop_NTPase"/>
</dbReference>
<name>A0A1M6CAI7_9BACE</name>